<evidence type="ECO:0000313" key="1">
    <source>
        <dbReference type="EMBL" id="AAZ28386.1"/>
    </source>
</evidence>
<reference evidence="1" key="1">
    <citation type="journal article" date="2005" name="Proc. Natl. Acad. Sci. U.S.A.">
        <title>The psychrophilic lifestyle as revealed by the genome sequence of Colwellia psychrerythraea 34H through genomic and proteomic analyses.</title>
        <authorList>
            <person name="Methe B.A."/>
            <person name="Nelson K.E."/>
            <person name="Deming J.W."/>
            <person name="Momen B."/>
            <person name="Melamud E."/>
            <person name="Zhang X."/>
            <person name="Moult J."/>
            <person name="Madupu R."/>
            <person name="Nelson W.C."/>
            <person name="Dodson R.J."/>
            <person name="Brinkac L.M."/>
            <person name="Daugherty S.C."/>
            <person name="Durkin A.S."/>
            <person name="DeBoy R.T."/>
            <person name="Kolonay J.F."/>
            <person name="Sullivan S.A."/>
            <person name="Zhou L."/>
            <person name="Davidsen T.M."/>
            <person name="Wu M."/>
            <person name="Huston A.L."/>
            <person name="Lewis M."/>
            <person name="Weaver B."/>
            <person name="Weidman J.F."/>
            <person name="Khouri H."/>
            <person name="Utterback T.R."/>
            <person name="Feldblyum T.V."/>
            <person name="Fraser C.M."/>
        </authorList>
    </citation>
    <scope>NUCLEOTIDE SEQUENCE [LARGE SCALE GENOMIC DNA]</scope>
    <source>
        <strain evidence="1">34H</strain>
    </source>
</reference>
<dbReference type="AlphaFoldDB" id="Q484T2"/>
<dbReference type="Proteomes" id="UP000000547">
    <property type="component" value="Chromosome"/>
</dbReference>
<dbReference type="HOGENOM" id="CLU_3268554_0_0_6"/>
<protein>
    <submittedName>
        <fullName evidence="1">Uncharacterized protein</fullName>
    </submittedName>
</protein>
<dbReference type="KEGG" id="cps:CPS_1695"/>
<dbReference type="EMBL" id="CP000083">
    <property type="protein sequence ID" value="AAZ28386.1"/>
    <property type="molecule type" value="Genomic_DNA"/>
</dbReference>
<sequence>MLGSFFIGKKLFVSIHTVCGDPKIIAKANKYNRASIRVNAQ</sequence>
<accession>Q484T2</accession>
<gene>
    <name evidence="1" type="ordered locus">CPS_1695</name>
</gene>
<organism evidence="1 2">
    <name type="scientific">Colwellia psychrerythraea (strain 34H / ATCC BAA-681)</name>
    <name type="common">Vibrio psychroerythus</name>
    <dbReference type="NCBI Taxonomy" id="167879"/>
    <lineage>
        <taxon>Bacteria</taxon>
        <taxon>Pseudomonadati</taxon>
        <taxon>Pseudomonadota</taxon>
        <taxon>Gammaproteobacteria</taxon>
        <taxon>Alteromonadales</taxon>
        <taxon>Colwelliaceae</taxon>
        <taxon>Colwellia</taxon>
    </lineage>
</organism>
<evidence type="ECO:0000313" key="2">
    <source>
        <dbReference type="Proteomes" id="UP000000547"/>
    </source>
</evidence>
<proteinExistence type="predicted"/>
<dbReference type="STRING" id="167879.CPS_1695"/>
<name>Q484T2_COLP3</name>